<dbReference type="AlphaFoldDB" id="A0A6G8RR66"/>
<dbReference type="GO" id="GO:0004553">
    <property type="term" value="F:hydrolase activity, hydrolyzing O-glycosyl compounds"/>
    <property type="evidence" value="ECO:0007669"/>
    <property type="project" value="InterPro"/>
</dbReference>
<reference evidence="4" key="1">
    <citation type="journal article" date="2020" name="Phytopathology">
        <title>An Expansin-Like Candidate Effector Protein from Pratylenchus penetrans Modulates Immune Responses in Nicotiana benthamiana.</title>
        <authorList>
            <person name="Vieira P."/>
            <person name="Nemchinov L.G."/>
        </authorList>
    </citation>
    <scope>NUCLEOTIDE SEQUENCE</scope>
</reference>
<dbReference type="InterPro" id="IPR001919">
    <property type="entry name" value="CBD2"/>
</dbReference>
<sequence length="323" mass="32329">MACSVILPLFTIIAVLIDHTDAAVTASVKTASTWNGGGQYQVVINNSGPNPICGVVFKLTLPSGATISSSWNMNAAGSNQYSMPSWVNIPVGGSSSDAGFVVTGNGTPSVSVVSSTPCGGSGNTTTTTKAPATTTKSGGGGGAATTTPTTKAPTTTTKSSGGSGGGATKTVTTDPSNAAINGCKKSSATGPVTSVLNKPYSNGIFTFYGAGGTGACGLDSSKPEFSAAASGQLFDSNQNWVAPCTGTQYILNDAICVNKCIKITYTCVGCSSAKTLIVPINNKCPECAPDHVDLSIPAFMHLEPQGGTVGIARNAVITYIECP</sequence>
<dbReference type="Gene3D" id="2.60.40.290">
    <property type="match status" value="1"/>
</dbReference>
<feature type="chain" id="PRO_5026100504" evidence="2">
    <location>
        <begin position="23"/>
        <end position="323"/>
    </location>
</feature>
<gene>
    <name evidence="4" type="primary">EXP2</name>
</gene>
<dbReference type="InterPro" id="IPR012291">
    <property type="entry name" value="CBM2_carb-bd_dom_sf"/>
</dbReference>
<feature type="region of interest" description="Disordered" evidence="1">
    <location>
        <begin position="113"/>
        <end position="173"/>
    </location>
</feature>
<evidence type="ECO:0000259" key="3">
    <source>
        <dbReference type="PROSITE" id="PS51173"/>
    </source>
</evidence>
<dbReference type="SMART" id="SM01063">
    <property type="entry name" value="CBM49"/>
    <property type="match status" value="1"/>
</dbReference>
<organism evidence="4">
    <name type="scientific">Pratylenchus penetrans</name>
    <name type="common">Root-lesion nematode worm</name>
    <name type="synonym">Tylenchus penetrans</name>
    <dbReference type="NCBI Taxonomy" id="45929"/>
    <lineage>
        <taxon>Eukaryota</taxon>
        <taxon>Metazoa</taxon>
        <taxon>Ecdysozoa</taxon>
        <taxon>Nematoda</taxon>
        <taxon>Chromadorea</taxon>
        <taxon>Rhabditida</taxon>
        <taxon>Tylenchina</taxon>
        <taxon>Tylenchomorpha</taxon>
        <taxon>Tylenchoidea</taxon>
        <taxon>Pratylenchidae</taxon>
        <taxon>Pratylenchinae</taxon>
        <taxon>Pratylenchus</taxon>
    </lineage>
</organism>
<dbReference type="EMBL" id="MN531559">
    <property type="protein sequence ID" value="QIO03923.1"/>
    <property type="molecule type" value="Genomic_DNA"/>
</dbReference>
<feature type="domain" description="CBM2" evidence="3">
    <location>
        <begin position="17"/>
        <end position="121"/>
    </location>
</feature>
<dbReference type="PROSITE" id="PS51173">
    <property type="entry name" value="CBM2"/>
    <property type="match status" value="1"/>
</dbReference>
<dbReference type="SUPFAM" id="SSF50685">
    <property type="entry name" value="Barwin-like endoglucanases"/>
    <property type="match status" value="1"/>
</dbReference>
<dbReference type="Gene3D" id="2.40.40.10">
    <property type="entry name" value="RlpA-like domain"/>
    <property type="match status" value="1"/>
</dbReference>
<dbReference type="InterPro" id="IPR019028">
    <property type="entry name" value="CBM_49"/>
</dbReference>
<feature type="compositionally biased region" description="Low complexity" evidence="1">
    <location>
        <begin position="144"/>
        <end position="160"/>
    </location>
</feature>
<proteinExistence type="predicted"/>
<dbReference type="GO" id="GO:0030247">
    <property type="term" value="F:polysaccharide binding"/>
    <property type="evidence" value="ECO:0007669"/>
    <property type="project" value="InterPro"/>
</dbReference>
<keyword evidence="2" id="KW-0732">Signal</keyword>
<evidence type="ECO:0000313" key="4">
    <source>
        <dbReference type="EMBL" id="QIO03923.1"/>
    </source>
</evidence>
<protein>
    <submittedName>
        <fullName evidence="4">Expansin</fullName>
    </submittedName>
</protein>
<dbReference type="Pfam" id="PF00553">
    <property type="entry name" value="CBM_2"/>
    <property type="match status" value="1"/>
</dbReference>
<dbReference type="InterPro" id="IPR036908">
    <property type="entry name" value="RlpA-like_sf"/>
</dbReference>
<dbReference type="InterPro" id="IPR008965">
    <property type="entry name" value="CBM2/CBM3_carb-bd_dom_sf"/>
</dbReference>
<feature type="signal peptide" evidence="2">
    <location>
        <begin position="1"/>
        <end position="22"/>
    </location>
</feature>
<dbReference type="SMART" id="SM00637">
    <property type="entry name" value="CBD_II"/>
    <property type="match status" value="1"/>
</dbReference>
<feature type="compositionally biased region" description="Low complexity" evidence="1">
    <location>
        <begin position="113"/>
        <end position="136"/>
    </location>
</feature>
<name>A0A6G8RR66_PRAPE</name>
<dbReference type="GO" id="GO:0005975">
    <property type="term" value="P:carbohydrate metabolic process"/>
    <property type="evidence" value="ECO:0007669"/>
    <property type="project" value="InterPro"/>
</dbReference>
<evidence type="ECO:0000256" key="1">
    <source>
        <dbReference type="SAM" id="MobiDB-lite"/>
    </source>
</evidence>
<dbReference type="SUPFAM" id="SSF49384">
    <property type="entry name" value="Carbohydrate-binding domain"/>
    <property type="match status" value="1"/>
</dbReference>
<evidence type="ECO:0000256" key="2">
    <source>
        <dbReference type="SAM" id="SignalP"/>
    </source>
</evidence>
<accession>A0A6G8RR66</accession>